<dbReference type="Proteomes" id="UP001501727">
    <property type="component" value="Unassembled WGS sequence"/>
</dbReference>
<dbReference type="PANTHER" id="PTHR48100:SF10">
    <property type="entry name" value="2-CARBOXY-D-ARABINITOL-1-PHOSPHATASE-RELATED"/>
    <property type="match status" value="1"/>
</dbReference>
<evidence type="ECO:0000313" key="2">
    <source>
        <dbReference type="Proteomes" id="UP001501727"/>
    </source>
</evidence>
<sequence>MSSGVCYAAATRAELSDTMKILLARHGETPWNAEGRYQGQEDIALSPVGEAQARALGERLREVRIDRAVASPLSRARRTAALALGEARAGMLALDPGLMEIAHGTWEGLLAADIHERDPARLAAWRDAPHEVLMPEGESLQHVVDRAWPALARAVDGLGVDDTVLIVAHDAVNRVLLCRVLGIPLARLWTFRQAPTTLNLLEGRDVDHLDVVRLNDCAHHTPFFGEAVHRAL</sequence>
<dbReference type="EMBL" id="BAAAZU010000006">
    <property type="protein sequence ID" value="GAA3920743.1"/>
    <property type="molecule type" value="Genomic_DNA"/>
</dbReference>
<organism evidence="1 2">
    <name type="scientific">Luteimonas lutimaris</name>
    <dbReference type="NCBI Taxonomy" id="698645"/>
    <lineage>
        <taxon>Bacteria</taxon>
        <taxon>Pseudomonadati</taxon>
        <taxon>Pseudomonadota</taxon>
        <taxon>Gammaproteobacteria</taxon>
        <taxon>Lysobacterales</taxon>
        <taxon>Lysobacteraceae</taxon>
        <taxon>Luteimonas</taxon>
    </lineage>
</organism>
<dbReference type="PANTHER" id="PTHR48100">
    <property type="entry name" value="BROAD-SPECIFICITY PHOSPHATASE YOR283W-RELATED"/>
    <property type="match status" value="1"/>
</dbReference>
<name>A0ABP7ME18_9GAMM</name>
<dbReference type="SUPFAM" id="SSF53254">
    <property type="entry name" value="Phosphoglycerate mutase-like"/>
    <property type="match status" value="1"/>
</dbReference>
<dbReference type="SMART" id="SM00855">
    <property type="entry name" value="PGAM"/>
    <property type="match status" value="1"/>
</dbReference>
<dbReference type="PROSITE" id="PS00175">
    <property type="entry name" value="PG_MUTASE"/>
    <property type="match status" value="1"/>
</dbReference>
<dbReference type="InterPro" id="IPR001345">
    <property type="entry name" value="PG/BPGM_mutase_AS"/>
</dbReference>
<dbReference type="InterPro" id="IPR013078">
    <property type="entry name" value="His_Pase_superF_clade-1"/>
</dbReference>
<dbReference type="InterPro" id="IPR050275">
    <property type="entry name" value="PGM_Phosphatase"/>
</dbReference>
<evidence type="ECO:0000313" key="1">
    <source>
        <dbReference type="EMBL" id="GAA3920743.1"/>
    </source>
</evidence>
<proteinExistence type="predicted"/>
<protein>
    <submittedName>
        <fullName evidence="1">Histidine phosphatase family protein</fullName>
    </submittedName>
</protein>
<comment type="caution">
    <text evidence="1">The sequence shown here is derived from an EMBL/GenBank/DDBJ whole genome shotgun (WGS) entry which is preliminary data.</text>
</comment>
<dbReference type="CDD" id="cd07067">
    <property type="entry name" value="HP_PGM_like"/>
    <property type="match status" value="1"/>
</dbReference>
<dbReference type="InterPro" id="IPR029033">
    <property type="entry name" value="His_PPase_superfam"/>
</dbReference>
<gene>
    <name evidence="1" type="ORF">GCM10022229_13010</name>
</gene>
<dbReference type="Pfam" id="PF00300">
    <property type="entry name" value="His_Phos_1"/>
    <property type="match status" value="1"/>
</dbReference>
<accession>A0ABP7ME18</accession>
<reference evidence="2" key="1">
    <citation type="journal article" date="2019" name="Int. J. Syst. Evol. Microbiol.">
        <title>The Global Catalogue of Microorganisms (GCM) 10K type strain sequencing project: providing services to taxonomists for standard genome sequencing and annotation.</title>
        <authorList>
            <consortium name="The Broad Institute Genomics Platform"/>
            <consortium name="The Broad Institute Genome Sequencing Center for Infectious Disease"/>
            <person name="Wu L."/>
            <person name="Ma J."/>
        </authorList>
    </citation>
    <scope>NUCLEOTIDE SEQUENCE [LARGE SCALE GENOMIC DNA]</scope>
    <source>
        <strain evidence="2">JCM 16916</strain>
    </source>
</reference>
<dbReference type="Gene3D" id="3.40.50.1240">
    <property type="entry name" value="Phosphoglycerate mutase-like"/>
    <property type="match status" value="1"/>
</dbReference>
<keyword evidence="2" id="KW-1185">Reference proteome</keyword>